<dbReference type="GO" id="GO:0005886">
    <property type="term" value="C:plasma membrane"/>
    <property type="evidence" value="ECO:0007669"/>
    <property type="project" value="UniProtKB-SubCell"/>
</dbReference>
<dbReference type="InterPro" id="IPR004869">
    <property type="entry name" value="MMPL_dom"/>
</dbReference>
<feature type="domain" description="Membrane transport protein MMPL" evidence="8">
    <location>
        <begin position="392"/>
        <end position="700"/>
    </location>
</feature>
<feature type="transmembrane region" description="Helical" evidence="7">
    <location>
        <begin position="280"/>
        <end position="299"/>
    </location>
</feature>
<feature type="transmembrane region" description="Helical" evidence="7">
    <location>
        <begin position="598"/>
        <end position="620"/>
    </location>
</feature>
<comment type="subcellular location">
    <subcellularLocation>
        <location evidence="1">Cell membrane</location>
        <topology evidence="1">Multi-pass membrane protein</topology>
    </subcellularLocation>
</comment>
<proteinExistence type="predicted"/>
<evidence type="ECO:0000256" key="3">
    <source>
        <dbReference type="ARBA" id="ARBA00022692"/>
    </source>
</evidence>
<accession>A0A1C3E6A8</accession>
<reference evidence="9 10" key="1">
    <citation type="submission" date="2016-05" db="EMBL/GenBank/DDBJ databases">
        <title>Genomic and physiological characterization of Planctopirus sp. isolated from fresh water lake.</title>
        <authorList>
            <person name="Subhash Y."/>
            <person name="Ramana C."/>
        </authorList>
    </citation>
    <scope>NUCLEOTIDE SEQUENCE [LARGE SCALE GENOMIC DNA]</scope>
    <source>
        <strain evidence="9 10">JC280</strain>
    </source>
</reference>
<evidence type="ECO:0000313" key="10">
    <source>
        <dbReference type="Proteomes" id="UP000094828"/>
    </source>
</evidence>
<keyword evidence="10" id="KW-1185">Reference proteome</keyword>
<name>A0A1C3E6A8_9PLAN</name>
<feature type="domain" description="Membrane transport protein MMPL" evidence="8">
    <location>
        <begin position="119"/>
        <end position="360"/>
    </location>
</feature>
<evidence type="ECO:0000256" key="7">
    <source>
        <dbReference type="SAM" id="Phobius"/>
    </source>
</evidence>
<evidence type="ECO:0000256" key="6">
    <source>
        <dbReference type="SAM" id="MobiDB-lite"/>
    </source>
</evidence>
<dbReference type="Pfam" id="PF03176">
    <property type="entry name" value="MMPL"/>
    <property type="match status" value="2"/>
</dbReference>
<feature type="region of interest" description="Disordered" evidence="6">
    <location>
        <begin position="707"/>
        <end position="760"/>
    </location>
</feature>
<dbReference type="Proteomes" id="UP000094828">
    <property type="component" value="Unassembled WGS sequence"/>
</dbReference>
<dbReference type="OrthoDB" id="2112773at2"/>
<keyword evidence="5 7" id="KW-0472">Membrane</keyword>
<protein>
    <submittedName>
        <fullName evidence="9">RND transporter</fullName>
    </submittedName>
</protein>
<keyword evidence="4 7" id="KW-1133">Transmembrane helix</keyword>
<gene>
    <name evidence="9" type="ORF">A6X21_12315</name>
</gene>
<evidence type="ECO:0000313" key="9">
    <source>
        <dbReference type="EMBL" id="ODA28709.1"/>
    </source>
</evidence>
<organism evidence="9 10">
    <name type="scientific">Planctopirus hydrillae</name>
    <dbReference type="NCBI Taxonomy" id="1841610"/>
    <lineage>
        <taxon>Bacteria</taxon>
        <taxon>Pseudomonadati</taxon>
        <taxon>Planctomycetota</taxon>
        <taxon>Planctomycetia</taxon>
        <taxon>Planctomycetales</taxon>
        <taxon>Planctomycetaceae</taxon>
        <taxon>Planctopirus</taxon>
    </lineage>
</organism>
<evidence type="ECO:0000256" key="1">
    <source>
        <dbReference type="ARBA" id="ARBA00004651"/>
    </source>
</evidence>
<feature type="transmembrane region" description="Helical" evidence="7">
    <location>
        <begin position="189"/>
        <end position="205"/>
    </location>
</feature>
<feature type="transmembrane region" description="Helical" evidence="7">
    <location>
        <begin position="311"/>
        <end position="336"/>
    </location>
</feature>
<dbReference type="Gene3D" id="1.20.1640.10">
    <property type="entry name" value="Multidrug efflux transporter AcrB transmembrane domain"/>
    <property type="match status" value="2"/>
</dbReference>
<feature type="transmembrane region" description="Helical" evidence="7">
    <location>
        <begin position="237"/>
        <end position="259"/>
    </location>
</feature>
<feature type="transmembrane region" description="Helical" evidence="7">
    <location>
        <begin position="572"/>
        <end position="592"/>
    </location>
</feature>
<feature type="transmembrane region" description="Helical" evidence="7">
    <location>
        <begin position="364"/>
        <end position="383"/>
    </location>
</feature>
<feature type="compositionally biased region" description="Basic and acidic residues" evidence="6">
    <location>
        <begin position="724"/>
        <end position="733"/>
    </location>
</feature>
<dbReference type="EMBL" id="LYDR01000152">
    <property type="protein sequence ID" value="ODA28709.1"/>
    <property type="molecule type" value="Genomic_DNA"/>
</dbReference>
<feature type="transmembrane region" description="Helical" evidence="7">
    <location>
        <begin position="212"/>
        <end position="231"/>
    </location>
</feature>
<dbReference type="PANTHER" id="PTHR33406:SF12">
    <property type="entry name" value="BLR2997 PROTEIN"/>
    <property type="match status" value="1"/>
</dbReference>
<dbReference type="InterPro" id="IPR050545">
    <property type="entry name" value="Mycobact_MmpL"/>
</dbReference>
<dbReference type="AlphaFoldDB" id="A0A1C3E6A8"/>
<evidence type="ECO:0000256" key="5">
    <source>
        <dbReference type="ARBA" id="ARBA00023136"/>
    </source>
</evidence>
<evidence type="ECO:0000256" key="4">
    <source>
        <dbReference type="ARBA" id="ARBA00022989"/>
    </source>
</evidence>
<evidence type="ECO:0000256" key="2">
    <source>
        <dbReference type="ARBA" id="ARBA00022475"/>
    </source>
</evidence>
<dbReference type="PANTHER" id="PTHR33406">
    <property type="entry name" value="MEMBRANE PROTEIN MJ1562-RELATED"/>
    <property type="match status" value="1"/>
</dbReference>
<feature type="transmembrane region" description="Helical" evidence="7">
    <location>
        <begin position="545"/>
        <end position="565"/>
    </location>
</feature>
<dbReference type="STRING" id="1841610.A6X21_12315"/>
<dbReference type="RefSeq" id="WP_068852295.1">
    <property type="nucleotide sequence ID" value="NZ_LYDR01000152.1"/>
</dbReference>
<comment type="caution">
    <text evidence="9">The sequence shown here is derived from an EMBL/GenBank/DDBJ whole genome shotgun (WGS) entry which is preliminary data.</text>
</comment>
<keyword evidence="2" id="KW-1003">Cell membrane</keyword>
<dbReference type="SUPFAM" id="SSF82866">
    <property type="entry name" value="Multidrug efflux transporter AcrB transmembrane domain"/>
    <property type="match status" value="2"/>
</dbReference>
<evidence type="ECO:0000259" key="8">
    <source>
        <dbReference type="Pfam" id="PF03176"/>
    </source>
</evidence>
<sequence>MISTLYARYYKHMLWFVALTLPLFWYQAESIKSNNDIETWMPRDTGVRQIYEQFKLDFGAEEVILIGASAKELSNDAIEALAGRLERLPGIRSCWTPGRLAYRMEALGVSPEEAHARLEGLLTNPDKDMVGLSAVLSEAGTKDRAGTVAQVREVLKYCQLNSAHVALTGAPVIVTELDTLGNAKSGRKFFAITLAICLGLLYFSLRHWNLSLGILGVTLWGIFLTQSIIAWCGGEMNFILGSLSVLVMIFTLSIAVHFVSYYSDAVASGEPKPLDHAFKASFNPCFLSTLTTLLGLVSLNVSSILPVAQFGYAAATGAVVAMVVGLGLTPALLMVWPDCAVKSFRIHHVDFNWWGHFVNRHRHGILAVATVMLCVAMVGIVRLRPDVDPVDFLPRDSQVLVDLGRVEKKLTNVDSIEGVVDFTGKNLTFVDQLQIVRELEAVLRQQPGVRHVLSLATFFPNELPDGALATARMFSTARSYQGEDGLIAADQQLWRVSIRVEDNAIAGGGADRVLHSIQQKTASFPVHFTGMTPLLDSAQKEIFNGFWESFTAAVLTISLVFLISLRSFVGTLIAMVPNIVPIWLVFGSVGFFGMPVDIGMMMTGSIALGISVDCTFHFMVQYNQAVKLGATPSEAVRSALQHSGEPMLDSTLISSTGMLALCLSSFAPTARFGCLMSAQMIASILGELVFLPALLCCLPEKRQATTTSLAAEESSENSTPPADAAHDEIEPQIHRLPAPHIGHISRGAKAPRRADSSFLN</sequence>
<keyword evidence="3 7" id="KW-0812">Transmembrane</keyword>